<dbReference type="PRINTS" id="PR00109">
    <property type="entry name" value="TYRKINASE"/>
</dbReference>
<dbReference type="GO" id="GO:0004709">
    <property type="term" value="F:MAP kinase kinase kinase activity"/>
    <property type="evidence" value="ECO:0007669"/>
    <property type="project" value="TreeGrafter"/>
</dbReference>
<dbReference type="AlphaFoldDB" id="A0A139AYT0"/>
<keyword evidence="4 10" id="KW-0418">Kinase</keyword>
<evidence type="ECO:0000256" key="6">
    <source>
        <dbReference type="PROSITE-ProRule" id="PRU10141"/>
    </source>
</evidence>
<dbReference type="PROSITE" id="PS00107">
    <property type="entry name" value="PROTEIN_KINASE_ATP"/>
    <property type="match status" value="1"/>
</dbReference>
<protein>
    <submittedName>
        <fullName evidence="10">Kinase-like protein</fullName>
    </submittedName>
</protein>
<dbReference type="OMA" id="IEYMAGG"/>
<dbReference type="InterPro" id="IPR050538">
    <property type="entry name" value="MAP_kinase_kinase_kinase"/>
</dbReference>
<proteinExistence type="inferred from homology"/>
<evidence type="ECO:0000259" key="9">
    <source>
        <dbReference type="PROSITE" id="PS50011"/>
    </source>
</evidence>
<dbReference type="PANTHER" id="PTHR48016:SF4">
    <property type="entry name" value="PROTEIN KINASE DOMAIN-CONTAINING PROTEIN"/>
    <property type="match status" value="1"/>
</dbReference>
<feature type="binding site" evidence="6">
    <location>
        <position position="87"/>
    </location>
    <ligand>
        <name>ATP</name>
        <dbReference type="ChEBI" id="CHEBI:30616"/>
    </ligand>
</feature>
<dbReference type="EMBL" id="KQ965732">
    <property type="protein sequence ID" value="KXS21867.1"/>
    <property type="molecule type" value="Genomic_DNA"/>
</dbReference>
<dbReference type="InterPro" id="IPR001245">
    <property type="entry name" value="Ser-Thr/Tyr_kinase_cat_dom"/>
</dbReference>
<name>A0A139AYT0_GONPJ</name>
<evidence type="ECO:0000313" key="10">
    <source>
        <dbReference type="EMBL" id="KXS21867.1"/>
    </source>
</evidence>
<keyword evidence="11" id="KW-1185">Reference proteome</keyword>
<keyword evidence="5 6" id="KW-0067">ATP-binding</keyword>
<evidence type="ECO:0000256" key="7">
    <source>
        <dbReference type="RuleBase" id="RU000304"/>
    </source>
</evidence>
<evidence type="ECO:0000256" key="4">
    <source>
        <dbReference type="ARBA" id="ARBA00022777"/>
    </source>
</evidence>
<dbReference type="STRING" id="1344416.A0A139AYT0"/>
<evidence type="ECO:0000256" key="2">
    <source>
        <dbReference type="ARBA" id="ARBA00022679"/>
    </source>
</evidence>
<reference evidence="10 11" key="1">
    <citation type="journal article" date="2015" name="Genome Biol. Evol.">
        <title>Phylogenomic analyses indicate that early fungi evolved digesting cell walls of algal ancestors of land plants.</title>
        <authorList>
            <person name="Chang Y."/>
            <person name="Wang S."/>
            <person name="Sekimoto S."/>
            <person name="Aerts A.L."/>
            <person name="Choi C."/>
            <person name="Clum A."/>
            <person name="LaButti K.M."/>
            <person name="Lindquist E.A."/>
            <person name="Yee Ngan C."/>
            <person name="Ohm R.A."/>
            <person name="Salamov A.A."/>
            <person name="Grigoriev I.V."/>
            <person name="Spatafora J.W."/>
            <person name="Berbee M.L."/>
        </authorList>
    </citation>
    <scope>NUCLEOTIDE SEQUENCE [LARGE SCALE GENOMIC DNA]</scope>
    <source>
        <strain evidence="10 11">JEL478</strain>
    </source>
</reference>
<feature type="compositionally biased region" description="Polar residues" evidence="8">
    <location>
        <begin position="15"/>
        <end position="37"/>
    </location>
</feature>
<keyword evidence="3 6" id="KW-0547">Nucleotide-binding</keyword>
<organism evidence="10 11">
    <name type="scientific">Gonapodya prolifera (strain JEL478)</name>
    <name type="common">Monoblepharis prolifera</name>
    <dbReference type="NCBI Taxonomy" id="1344416"/>
    <lineage>
        <taxon>Eukaryota</taxon>
        <taxon>Fungi</taxon>
        <taxon>Fungi incertae sedis</taxon>
        <taxon>Chytridiomycota</taxon>
        <taxon>Chytridiomycota incertae sedis</taxon>
        <taxon>Monoblepharidomycetes</taxon>
        <taxon>Monoblepharidales</taxon>
        <taxon>Gonapodyaceae</taxon>
        <taxon>Gonapodya</taxon>
    </lineage>
</organism>
<dbReference type="OrthoDB" id="8693905at2759"/>
<sequence>MEAGETYHEDPNNPIEESSNGSLSPNITEEQNESADSLSKHGGDKVQLVNEQKATSEYQLGNCIGRGQFGAVYKGLNLDTGEVVAVKRIRIDEPRQGDVDSLMDEVELLKSLSHPNIVRYFGFQRQPDVLNIVLEFVENGSLLNSMKSFGNFPERLVANYASHILRGLQYLHTCGVAHCDLKAANVLTTKSGDVKLSDFGVSKQLTTKDKATEAVVGTPNWMAPEVIALSGPCFASDIWSLGCTVVELLTGKPPYADLINMAALFRIVEDDCPPLPPNISPELESFLKSCFIKEPDQRATAASLLEHQWILKHSRVVSMISPVAPTPTETTTPVSEAAPKKERKHHKKGLCDIL</sequence>
<feature type="compositionally biased region" description="Low complexity" evidence="8">
    <location>
        <begin position="323"/>
        <end position="337"/>
    </location>
</feature>
<dbReference type="PANTHER" id="PTHR48016">
    <property type="entry name" value="MAP KINASE KINASE KINASE SSK2-RELATED-RELATED"/>
    <property type="match status" value="1"/>
</dbReference>
<dbReference type="InterPro" id="IPR000719">
    <property type="entry name" value="Prot_kinase_dom"/>
</dbReference>
<feature type="domain" description="Protein kinase" evidence="9">
    <location>
        <begin position="58"/>
        <end position="310"/>
    </location>
</feature>
<dbReference type="InterPro" id="IPR011009">
    <property type="entry name" value="Kinase-like_dom_sf"/>
</dbReference>
<comment type="similarity">
    <text evidence="7">Belongs to the protein kinase superfamily.</text>
</comment>
<accession>A0A139AYT0</accession>
<dbReference type="SMART" id="SM00220">
    <property type="entry name" value="S_TKc"/>
    <property type="match status" value="1"/>
</dbReference>
<dbReference type="GO" id="GO:0005737">
    <property type="term" value="C:cytoplasm"/>
    <property type="evidence" value="ECO:0007669"/>
    <property type="project" value="TreeGrafter"/>
</dbReference>
<dbReference type="InterPro" id="IPR017441">
    <property type="entry name" value="Protein_kinase_ATP_BS"/>
</dbReference>
<feature type="region of interest" description="Disordered" evidence="8">
    <location>
        <begin position="1"/>
        <end position="44"/>
    </location>
</feature>
<feature type="region of interest" description="Disordered" evidence="8">
    <location>
        <begin position="323"/>
        <end position="354"/>
    </location>
</feature>
<dbReference type="PROSITE" id="PS00108">
    <property type="entry name" value="PROTEIN_KINASE_ST"/>
    <property type="match status" value="1"/>
</dbReference>
<dbReference type="Pfam" id="PF00069">
    <property type="entry name" value="Pkinase"/>
    <property type="match status" value="1"/>
</dbReference>
<keyword evidence="1 7" id="KW-0723">Serine/threonine-protein kinase</keyword>
<dbReference type="GO" id="GO:0005524">
    <property type="term" value="F:ATP binding"/>
    <property type="evidence" value="ECO:0007669"/>
    <property type="project" value="UniProtKB-UniRule"/>
</dbReference>
<evidence type="ECO:0000256" key="1">
    <source>
        <dbReference type="ARBA" id="ARBA00022527"/>
    </source>
</evidence>
<gene>
    <name evidence="10" type="ORF">M427DRAFT_107252</name>
</gene>
<dbReference type="Gene3D" id="1.10.510.10">
    <property type="entry name" value="Transferase(Phosphotransferase) domain 1"/>
    <property type="match status" value="1"/>
</dbReference>
<evidence type="ECO:0000313" key="11">
    <source>
        <dbReference type="Proteomes" id="UP000070544"/>
    </source>
</evidence>
<evidence type="ECO:0000256" key="5">
    <source>
        <dbReference type="ARBA" id="ARBA00022840"/>
    </source>
</evidence>
<dbReference type="PROSITE" id="PS50011">
    <property type="entry name" value="PROTEIN_KINASE_DOM"/>
    <property type="match status" value="1"/>
</dbReference>
<dbReference type="Proteomes" id="UP000070544">
    <property type="component" value="Unassembled WGS sequence"/>
</dbReference>
<evidence type="ECO:0000256" key="8">
    <source>
        <dbReference type="SAM" id="MobiDB-lite"/>
    </source>
</evidence>
<dbReference type="CDD" id="cd06627">
    <property type="entry name" value="STKc_Cdc7_like"/>
    <property type="match status" value="1"/>
</dbReference>
<dbReference type="SUPFAM" id="SSF56112">
    <property type="entry name" value="Protein kinase-like (PK-like)"/>
    <property type="match status" value="1"/>
</dbReference>
<keyword evidence="2" id="KW-0808">Transferase</keyword>
<feature type="compositionally biased region" description="Basic and acidic residues" evidence="8">
    <location>
        <begin position="1"/>
        <end position="11"/>
    </location>
</feature>
<dbReference type="InterPro" id="IPR008271">
    <property type="entry name" value="Ser/Thr_kinase_AS"/>
</dbReference>
<evidence type="ECO:0000256" key="3">
    <source>
        <dbReference type="ARBA" id="ARBA00022741"/>
    </source>
</evidence>